<protein>
    <submittedName>
        <fullName evidence="1">Uncharacterized protein</fullName>
    </submittedName>
</protein>
<accession>A0ABD2ZZ90</accession>
<proteinExistence type="predicted"/>
<dbReference type="AlphaFoldDB" id="A0ABD2ZZ90"/>
<evidence type="ECO:0000313" key="1">
    <source>
        <dbReference type="EMBL" id="KAL3524623.1"/>
    </source>
</evidence>
<organism evidence="1 2">
    <name type="scientific">Cinchona calisaya</name>
    <dbReference type="NCBI Taxonomy" id="153742"/>
    <lineage>
        <taxon>Eukaryota</taxon>
        <taxon>Viridiplantae</taxon>
        <taxon>Streptophyta</taxon>
        <taxon>Embryophyta</taxon>
        <taxon>Tracheophyta</taxon>
        <taxon>Spermatophyta</taxon>
        <taxon>Magnoliopsida</taxon>
        <taxon>eudicotyledons</taxon>
        <taxon>Gunneridae</taxon>
        <taxon>Pentapetalae</taxon>
        <taxon>asterids</taxon>
        <taxon>lamiids</taxon>
        <taxon>Gentianales</taxon>
        <taxon>Rubiaceae</taxon>
        <taxon>Cinchonoideae</taxon>
        <taxon>Cinchoneae</taxon>
        <taxon>Cinchona</taxon>
    </lineage>
</organism>
<evidence type="ECO:0000313" key="2">
    <source>
        <dbReference type="Proteomes" id="UP001630127"/>
    </source>
</evidence>
<reference evidence="1 2" key="1">
    <citation type="submission" date="2024-11" db="EMBL/GenBank/DDBJ databases">
        <title>A near-complete genome assembly of Cinchona calisaya.</title>
        <authorList>
            <person name="Lian D.C."/>
            <person name="Zhao X.W."/>
            <person name="Wei L."/>
        </authorList>
    </citation>
    <scope>NUCLEOTIDE SEQUENCE [LARGE SCALE GENOMIC DNA]</scope>
    <source>
        <tissue evidence="1">Nenye</tissue>
    </source>
</reference>
<keyword evidence="2" id="KW-1185">Reference proteome</keyword>
<dbReference type="EMBL" id="JBJUIK010000006">
    <property type="protein sequence ID" value="KAL3524623.1"/>
    <property type="molecule type" value="Genomic_DNA"/>
</dbReference>
<name>A0ABD2ZZ90_9GENT</name>
<dbReference type="Proteomes" id="UP001630127">
    <property type="component" value="Unassembled WGS sequence"/>
</dbReference>
<gene>
    <name evidence="1" type="ORF">ACH5RR_012995</name>
</gene>
<sequence>MTLLAYVECDQHVIVRNVVPLADASQKIAKPSPVHVDGRLASQPIHARAVTGGNEDVPAHRTVSDNQAKTDYIVLCILEVQPVMSGW</sequence>
<comment type="caution">
    <text evidence="1">The sequence shown here is derived from an EMBL/GenBank/DDBJ whole genome shotgun (WGS) entry which is preliminary data.</text>
</comment>